<evidence type="ECO:0000256" key="2">
    <source>
        <dbReference type="ARBA" id="ARBA00022827"/>
    </source>
</evidence>
<dbReference type="PRINTS" id="PR00411">
    <property type="entry name" value="PNDRDTASEI"/>
</dbReference>
<keyword evidence="4" id="KW-0503">Monooxygenase</keyword>
<keyword evidence="5" id="KW-1185">Reference proteome</keyword>
<protein>
    <submittedName>
        <fullName evidence="4">Monooxygenase</fullName>
    </submittedName>
</protein>
<dbReference type="InterPro" id="IPR050982">
    <property type="entry name" value="Auxin_biosynth/cation_transpt"/>
</dbReference>
<dbReference type="SUPFAM" id="SSF54427">
    <property type="entry name" value="NTF2-like"/>
    <property type="match status" value="1"/>
</dbReference>
<gene>
    <name evidence="4" type="ORF">CKO45_06735</name>
</gene>
<dbReference type="Proteomes" id="UP000697995">
    <property type="component" value="Unassembled WGS sequence"/>
</dbReference>
<keyword evidence="1" id="KW-0285">Flavoprotein</keyword>
<dbReference type="EMBL" id="NRSG01000032">
    <property type="protein sequence ID" value="MBK1657925.1"/>
    <property type="molecule type" value="Genomic_DNA"/>
</dbReference>
<dbReference type="InterPro" id="IPR036188">
    <property type="entry name" value="FAD/NAD-bd_sf"/>
</dbReference>
<dbReference type="GO" id="GO:0004497">
    <property type="term" value="F:monooxygenase activity"/>
    <property type="evidence" value="ECO:0007669"/>
    <property type="project" value="UniProtKB-KW"/>
</dbReference>
<proteinExistence type="predicted"/>
<dbReference type="InterPro" id="IPR032710">
    <property type="entry name" value="NTF2-like_dom_sf"/>
</dbReference>
<keyword evidence="2" id="KW-0274">FAD</keyword>
<dbReference type="Pfam" id="PF00743">
    <property type="entry name" value="FMO-like"/>
    <property type="match status" value="1"/>
</dbReference>
<comment type="caution">
    <text evidence="4">The sequence shown here is derived from an EMBL/GenBank/DDBJ whole genome shotgun (WGS) entry which is preliminary data.</text>
</comment>
<dbReference type="InterPro" id="IPR020946">
    <property type="entry name" value="Flavin_mOase-like"/>
</dbReference>
<dbReference type="PANTHER" id="PTHR43539">
    <property type="entry name" value="FLAVIN-BINDING MONOOXYGENASE-LIKE PROTEIN (AFU_ORTHOLOGUE AFUA_4G09220)"/>
    <property type="match status" value="1"/>
</dbReference>
<name>A0ABS1CU43_9PROT</name>
<dbReference type="RefSeq" id="WP_133218520.1">
    <property type="nucleotide sequence ID" value="NZ_SMOA01000013.1"/>
</dbReference>
<reference evidence="4 5" key="1">
    <citation type="journal article" date="2020" name="Microorganisms">
        <title>Osmotic Adaptation and Compatible Solute Biosynthesis of Phototrophic Bacteria as Revealed from Genome Analyses.</title>
        <authorList>
            <person name="Imhoff J.F."/>
            <person name="Rahn T."/>
            <person name="Kunzel S."/>
            <person name="Keller A."/>
            <person name="Neulinger S.C."/>
        </authorList>
    </citation>
    <scope>NUCLEOTIDE SEQUENCE [LARGE SCALE GENOMIC DNA]</scope>
    <source>
        <strain evidence="4 5">DSM 15382</strain>
    </source>
</reference>
<sequence length="586" mass="63666">MAEDNGMPEARVVRDWLDRFGAALGAGDAAALAACFAADGHWRDVVGLGWRIASVSGAGAVAAALLPAATARGAQGFALDPDRVPPRRVERAGTPCIEAILRFDTAVGPGHGVLRLRQGQDEGASAAWTLMTGLADIAGHDEESVRLRREEPAFERDWHGPNWLDRRRAAARYADREPAVLVVGGGHAGLTCAATLKALGVEALVVDRYERIGDNWRRRYHGLKLHNTLPSNHLPYLPFPRTWPNYIPKDKIADWLEFYAEAMEIDVWTRTGFEGAEQDAASGRWTARLRLADGSERVVRPRHIVMATSVSGTPKLPEIPTLDRFGGAVVHSSGFASGAAWRGRPVLVFGTGTSAHDIAQDLHGNGAQVTMVQRSPTLVVNVEPSAQLYDGIYSGPGPSQADRDLLNQSFPLPVMKQAHRLLTDRARALDAELLAGLERAGFRLEFGEDGTGWPLKYRTRGGGYYFNVGCSELIVRGEIGLVQYADIEGFEAAGPRLKDGRLLPADLAVLATGYQGHGHLLPALFGPAVAARVGRVWGFDENQELRNMWMRTPQRGLWFTGGSFSQCRMYSKPLALQILAEELGLA</sequence>
<dbReference type="Gene3D" id="3.10.450.50">
    <property type="match status" value="1"/>
</dbReference>
<accession>A0ABS1CU43</accession>
<evidence type="ECO:0000313" key="5">
    <source>
        <dbReference type="Proteomes" id="UP000697995"/>
    </source>
</evidence>
<evidence type="ECO:0000256" key="3">
    <source>
        <dbReference type="ARBA" id="ARBA00023002"/>
    </source>
</evidence>
<organism evidence="4 5">
    <name type="scientific">Paracraurococcus ruber</name>
    <dbReference type="NCBI Taxonomy" id="77675"/>
    <lineage>
        <taxon>Bacteria</taxon>
        <taxon>Pseudomonadati</taxon>
        <taxon>Pseudomonadota</taxon>
        <taxon>Alphaproteobacteria</taxon>
        <taxon>Acetobacterales</taxon>
        <taxon>Roseomonadaceae</taxon>
        <taxon>Paracraurococcus</taxon>
    </lineage>
</organism>
<evidence type="ECO:0000313" key="4">
    <source>
        <dbReference type="EMBL" id="MBK1657925.1"/>
    </source>
</evidence>
<dbReference type="Gene3D" id="3.50.50.60">
    <property type="entry name" value="FAD/NAD(P)-binding domain"/>
    <property type="match status" value="1"/>
</dbReference>
<keyword evidence="3" id="KW-0560">Oxidoreductase</keyword>
<dbReference type="PANTHER" id="PTHR43539:SF68">
    <property type="entry name" value="FLAVIN-BINDING MONOOXYGENASE-LIKE PROTEIN (AFU_ORTHOLOGUE AFUA_4G09220)"/>
    <property type="match status" value="1"/>
</dbReference>
<evidence type="ECO:0000256" key="1">
    <source>
        <dbReference type="ARBA" id="ARBA00022630"/>
    </source>
</evidence>
<dbReference type="SUPFAM" id="SSF51905">
    <property type="entry name" value="FAD/NAD(P)-binding domain"/>
    <property type="match status" value="2"/>
</dbReference>